<keyword evidence="1" id="KW-0472">Membrane</keyword>
<accession>A0A3S3VH11</accession>
<comment type="caution">
    <text evidence="3">The sequence shown here is derived from an EMBL/GenBank/DDBJ whole genome shotgun (WGS) entry which is preliminary data.</text>
</comment>
<evidence type="ECO:0008006" key="5">
    <source>
        <dbReference type="Google" id="ProtNLM"/>
    </source>
</evidence>
<keyword evidence="1" id="KW-0812">Transmembrane</keyword>
<gene>
    <name evidence="3" type="ORF">EPL05_21350</name>
</gene>
<feature type="signal peptide" evidence="2">
    <location>
        <begin position="1"/>
        <end position="25"/>
    </location>
</feature>
<evidence type="ECO:0000313" key="3">
    <source>
        <dbReference type="EMBL" id="RWY48129.1"/>
    </source>
</evidence>
<evidence type="ECO:0000256" key="1">
    <source>
        <dbReference type="SAM" id="Phobius"/>
    </source>
</evidence>
<keyword evidence="1" id="KW-1133">Transmembrane helix</keyword>
<organism evidence="3 4">
    <name type="scientific">Mucilaginibacter gilvus</name>
    <dbReference type="NCBI Taxonomy" id="2305909"/>
    <lineage>
        <taxon>Bacteria</taxon>
        <taxon>Pseudomonadati</taxon>
        <taxon>Bacteroidota</taxon>
        <taxon>Sphingobacteriia</taxon>
        <taxon>Sphingobacteriales</taxon>
        <taxon>Sphingobacteriaceae</taxon>
        <taxon>Mucilaginibacter</taxon>
    </lineage>
</organism>
<feature type="transmembrane region" description="Helical" evidence="1">
    <location>
        <begin position="385"/>
        <end position="403"/>
    </location>
</feature>
<proteinExistence type="predicted"/>
<evidence type="ECO:0000313" key="4">
    <source>
        <dbReference type="Proteomes" id="UP000286701"/>
    </source>
</evidence>
<dbReference type="AlphaFoldDB" id="A0A3S3VH11"/>
<keyword evidence="4" id="KW-1185">Reference proteome</keyword>
<dbReference type="RefSeq" id="WP_128536022.1">
    <property type="nucleotide sequence ID" value="NZ_SBIW01000012.1"/>
</dbReference>
<keyword evidence="2" id="KW-0732">Signal</keyword>
<evidence type="ECO:0000256" key="2">
    <source>
        <dbReference type="SAM" id="SignalP"/>
    </source>
</evidence>
<reference evidence="3 4" key="1">
    <citation type="submission" date="2019-01" db="EMBL/GenBank/DDBJ databases">
        <title>Mucilaginibacter antarcticum sp. nov., isolated from antarctic soil.</title>
        <authorList>
            <person name="Yan Y.-Q."/>
            <person name="Du Z.-J."/>
        </authorList>
    </citation>
    <scope>NUCLEOTIDE SEQUENCE [LARGE SCALE GENOMIC DNA]</scope>
    <source>
        <strain evidence="3 4">F01003</strain>
    </source>
</reference>
<protein>
    <recommendedName>
        <fullName evidence="5">DUF3999 family protein</fullName>
    </recommendedName>
</protein>
<sequence length="413" mass="45944">MRPRKLRTKFLLTLALMVSATTLFAQATFRYKADLQKVDTAGFFRIDLPPAVLAKSQGNLADIRLYDKSGKIVPYIFGDRLPQLSDVIDMALPVVKLSARSDTNTTFIAENKDRLTLSQLTLGMRNIDVERRGGLSGSDDLQNWYAIKEDIILSRNSSSGEKNRWAGNFAQQINFPASNYRYFRVQVYNGRRDGIAILAAFISVKQSIAPQYRQLPQTRISQKDTLQHSVVFIRLGDTYLVNKLHLDIAGAKYYKRNVSVYDIGSRPRSLLVDTVISSAAPADIYFSVKAKFIGFEIANEDNPPLEVKSITAYQLGQSLIAYLDKGNSYNLLVGDSVATFPNYDLQFFTDSVKRQLPAATLGAVTANPDFKGKEPKPAAKGFPAWALWAIIVAVLTALGAMTFKMTREVGKRG</sequence>
<feature type="chain" id="PRO_5018751989" description="DUF3999 family protein" evidence="2">
    <location>
        <begin position="26"/>
        <end position="413"/>
    </location>
</feature>
<name>A0A3S3VH11_9SPHI</name>
<dbReference type="Proteomes" id="UP000286701">
    <property type="component" value="Unassembled WGS sequence"/>
</dbReference>
<dbReference type="EMBL" id="SBIW01000012">
    <property type="protein sequence ID" value="RWY48129.1"/>
    <property type="molecule type" value="Genomic_DNA"/>
</dbReference>
<dbReference type="OrthoDB" id="994644at2"/>